<evidence type="ECO:0000313" key="3">
    <source>
        <dbReference type="Proteomes" id="UP000246722"/>
    </source>
</evidence>
<evidence type="ECO:0000259" key="1">
    <source>
        <dbReference type="PROSITE" id="PS51502"/>
    </source>
</evidence>
<name>A0A317ZT77_9MICO</name>
<dbReference type="PANTHER" id="PTHR37832">
    <property type="entry name" value="BLL2683 PROTEIN"/>
    <property type="match status" value="1"/>
</dbReference>
<comment type="caution">
    <text evidence="2">The sequence shown here is derived from an EMBL/GenBank/DDBJ whole genome shotgun (WGS) entry which is preliminary data.</text>
</comment>
<dbReference type="Proteomes" id="UP000246722">
    <property type="component" value="Unassembled WGS sequence"/>
</dbReference>
<organism evidence="2 3">
    <name type="scientific">Cryobacterium arcticum</name>
    <dbReference type="NCBI Taxonomy" id="670052"/>
    <lineage>
        <taxon>Bacteria</taxon>
        <taxon>Bacillati</taxon>
        <taxon>Actinomycetota</taxon>
        <taxon>Actinomycetes</taxon>
        <taxon>Micrococcales</taxon>
        <taxon>Microbacteriaceae</taxon>
        <taxon>Cryobacterium</taxon>
    </lineage>
</organism>
<dbReference type="AlphaFoldDB" id="A0A317ZT77"/>
<dbReference type="InterPro" id="IPR011008">
    <property type="entry name" value="Dimeric_a/b-barrel"/>
</dbReference>
<dbReference type="SMART" id="SM00886">
    <property type="entry name" value="Dabb"/>
    <property type="match status" value="1"/>
</dbReference>
<evidence type="ECO:0000313" key="2">
    <source>
        <dbReference type="EMBL" id="PXA70392.1"/>
    </source>
</evidence>
<sequence length="99" mass="10471">MTILHIVSWKLAATDPAEKAAHAAEIAARLGALVGVIDDIQTLRVGPDVVGGANWDIALVAEYEDEAALSRYQVHPAHVEAAGYVKSVVAERMAVDLVV</sequence>
<dbReference type="PANTHER" id="PTHR37832:SF1">
    <property type="entry name" value="STRESS-RESPONSE A_B BARREL DOMAIN-CONTAINING PROTEIN"/>
    <property type="match status" value="1"/>
</dbReference>
<dbReference type="PROSITE" id="PS51502">
    <property type="entry name" value="S_R_A_B_BARREL"/>
    <property type="match status" value="1"/>
</dbReference>
<dbReference type="Pfam" id="PF07876">
    <property type="entry name" value="Dabb"/>
    <property type="match status" value="1"/>
</dbReference>
<dbReference type="InterPro" id="IPR013097">
    <property type="entry name" value="Dabb"/>
</dbReference>
<dbReference type="RefSeq" id="WP_110126420.1">
    <property type="nucleotide sequence ID" value="NZ_QHLY01000008.1"/>
</dbReference>
<reference evidence="2 3" key="1">
    <citation type="submission" date="2018-05" db="EMBL/GenBank/DDBJ databases">
        <title>Genetic diversity of glacier-inhabiting Cryobacterium bacteria in China and description of Cryobacterium mengkeensis sp. nov. and Arthrobacter glacialis sp. nov.</title>
        <authorList>
            <person name="Liu Q."/>
            <person name="Xin Y.-H."/>
        </authorList>
    </citation>
    <scope>NUCLEOTIDE SEQUENCE [LARGE SCALE GENOMIC DNA]</scope>
    <source>
        <strain evidence="2 3">SK-1</strain>
    </source>
</reference>
<dbReference type="OrthoDB" id="6637496at2"/>
<accession>A0A317ZT77</accession>
<gene>
    <name evidence="2" type="ORF">CTB96_08110</name>
</gene>
<feature type="domain" description="Stress-response A/B barrel" evidence="1">
    <location>
        <begin position="3"/>
        <end position="97"/>
    </location>
</feature>
<dbReference type="EMBL" id="QHLY01000008">
    <property type="protein sequence ID" value="PXA70392.1"/>
    <property type="molecule type" value="Genomic_DNA"/>
</dbReference>
<protein>
    <submittedName>
        <fullName evidence="2">Stress responsive alpha-beta barrel domain-containing protein</fullName>
    </submittedName>
</protein>
<dbReference type="SUPFAM" id="SSF54909">
    <property type="entry name" value="Dimeric alpha+beta barrel"/>
    <property type="match status" value="1"/>
</dbReference>
<dbReference type="Gene3D" id="3.30.70.100">
    <property type="match status" value="1"/>
</dbReference>
<keyword evidence="3" id="KW-1185">Reference proteome</keyword>
<proteinExistence type="predicted"/>